<feature type="compositionally biased region" description="Acidic residues" evidence="2">
    <location>
        <begin position="586"/>
        <end position="611"/>
    </location>
</feature>
<gene>
    <name evidence="3" type="ORF">PGLA2088_LOCUS45550</name>
</gene>
<feature type="region of interest" description="Disordered" evidence="2">
    <location>
        <begin position="917"/>
        <end position="936"/>
    </location>
</feature>
<evidence type="ECO:0000256" key="2">
    <source>
        <dbReference type="SAM" id="MobiDB-lite"/>
    </source>
</evidence>
<feature type="compositionally biased region" description="Low complexity" evidence="2">
    <location>
        <begin position="447"/>
        <end position="484"/>
    </location>
</feature>
<protein>
    <submittedName>
        <fullName evidence="3">Uncharacterized protein</fullName>
    </submittedName>
</protein>
<dbReference type="InterPro" id="IPR052727">
    <property type="entry name" value="Rab4/Rab5_effector"/>
</dbReference>
<proteinExistence type="predicted"/>
<dbReference type="PANTHER" id="PTHR13510:SF44">
    <property type="entry name" value="RABENOSYN-5"/>
    <property type="match status" value="1"/>
</dbReference>
<evidence type="ECO:0000256" key="1">
    <source>
        <dbReference type="SAM" id="Coils"/>
    </source>
</evidence>
<sequence>ALARSAAAKEAPKPVPSKASLRQRGLPSGVQSAAPDEVIAELPPESSEATPLSAAARRRKGLQGYPATPTSEGTAVAGGAATPTAGGSTLLRRGAGATPDLRSSRDSLSVGRRRLGPNEKGKTSLPDAPPQETEVRRPAWDSSQGSREASLPSRSRKLGPPTSSSNSNEGDTPLSRQLQPPSTPVLGGQVPRLQGGGRPSLKLPGRVEPVSVGGTPDILEAATRLRQEAQDLGSEIQAWTERGTMADTEALEESELCAAQGISISSDPEGELNSEDDKIRGNIPLVDCTKCSSEGSLHSSSTIIASIAAPTLAAAEPLAQHVQLERAADVDAEVICQKAIGETPPSQEPVKCDGDAGSSTEAEEPPEQEDHHHNNTNNNINHNSNNNNLRKGIAVYDRARDEPTQSDKALWQQWLEEDQRQQEILRHQKLLPAASEQEPEQEEQEEGCGYNQQQQQQQLQLQQQKPEQQQQQEQQQKQQQQLQEQQEREQERKEQEQKQEQEQEQEQKQQQLQQLRQQEQEQQQLQQLQQLQLQQLRQQHQQQRRQQQQEQEEQQDQEHEREQAQRQQEQTRQRYQEQPHEHECEQDQFQEQDQEQEEQEQEEQQEEDVEGEERKQKGNAELLQGQSLHDIQAHALLFTHPSQLHEAGAAQLQHLQQRRRQEEKRVLEVERMRLDADLLRLEGEWRRLLGERLRAEQETMEGDCRLTAEQSWIPQQLQDQPHGQVQQPLLYHQQCWQPQPQQFLQHERSQPQMYAGQVAPPFVAGRTEVRTFPMAATSPAAVFPLYAAPPPVAHRSMPFSHLATQPPAAQFVAASPDVSVRQLAWDPRGLDFRRAPSIDARSQSPQISRASMQASSPSRNYLEPVSVAGQRISACGGSCASGNYYGMATPGSSARLVIPSRTGGPLVQPALHLSPSRGLRDARSASPHPAVHIPTRSISPMRGALPASWSDAVYQEARGRQASRSLSPHRYPEPVAHRYSEPVAHQMGACCPVRGGTPSPMRSRPAQADDAAARWEMAELRPAFPGVFNFRR</sequence>
<feature type="compositionally biased region" description="Acidic residues" evidence="2">
    <location>
        <begin position="437"/>
        <end position="446"/>
    </location>
</feature>
<feature type="region of interest" description="Disordered" evidence="2">
    <location>
        <begin position="340"/>
        <end position="413"/>
    </location>
</feature>
<dbReference type="PANTHER" id="PTHR13510">
    <property type="entry name" value="FYVE-FINGER-CONTAINING RAB5 EFFECTOR PROTEIN RABENOSYN-5-RELATED"/>
    <property type="match status" value="1"/>
</dbReference>
<reference evidence="3" key="1">
    <citation type="submission" date="2021-02" db="EMBL/GenBank/DDBJ databases">
        <authorList>
            <person name="Dougan E. K."/>
            <person name="Rhodes N."/>
            <person name="Thang M."/>
            <person name="Chan C."/>
        </authorList>
    </citation>
    <scope>NUCLEOTIDE SEQUENCE</scope>
</reference>
<comment type="caution">
    <text evidence="3">The sequence shown here is derived from an EMBL/GenBank/DDBJ whole genome shotgun (WGS) entry which is preliminary data.</text>
</comment>
<feature type="region of interest" description="Disordered" evidence="2">
    <location>
        <begin position="835"/>
        <end position="859"/>
    </location>
</feature>
<feature type="compositionally biased region" description="Basic and acidic residues" evidence="2">
    <location>
        <begin position="485"/>
        <end position="503"/>
    </location>
</feature>
<dbReference type="EMBL" id="CAJNNW010035757">
    <property type="protein sequence ID" value="CAE8729864.1"/>
    <property type="molecule type" value="Genomic_DNA"/>
</dbReference>
<feature type="compositionally biased region" description="Low complexity" evidence="2">
    <location>
        <begin position="375"/>
        <end position="388"/>
    </location>
</feature>
<feature type="compositionally biased region" description="Basic and acidic residues" evidence="2">
    <location>
        <begin position="556"/>
        <end position="585"/>
    </location>
</feature>
<feature type="region of interest" description="Disordered" evidence="2">
    <location>
        <begin position="425"/>
        <end position="503"/>
    </location>
</feature>
<dbReference type="Proteomes" id="UP000626109">
    <property type="component" value="Unassembled WGS sequence"/>
</dbReference>
<feature type="compositionally biased region" description="Low complexity" evidence="2">
    <location>
        <begin position="70"/>
        <end position="89"/>
    </location>
</feature>
<feature type="non-terminal residue" evidence="3">
    <location>
        <position position="1"/>
    </location>
</feature>
<evidence type="ECO:0000313" key="4">
    <source>
        <dbReference type="Proteomes" id="UP000626109"/>
    </source>
</evidence>
<accession>A0A813LQL7</accession>
<name>A0A813LQL7_POLGL</name>
<organism evidence="3 4">
    <name type="scientific">Polarella glacialis</name>
    <name type="common">Dinoflagellate</name>
    <dbReference type="NCBI Taxonomy" id="89957"/>
    <lineage>
        <taxon>Eukaryota</taxon>
        <taxon>Sar</taxon>
        <taxon>Alveolata</taxon>
        <taxon>Dinophyceae</taxon>
        <taxon>Suessiales</taxon>
        <taxon>Suessiaceae</taxon>
        <taxon>Polarella</taxon>
    </lineage>
</organism>
<feature type="compositionally biased region" description="Polar residues" evidence="2">
    <location>
        <begin position="840"/>
        <end position="859"/>
    </location>
</feature>
<feature type="compositionally biased region" description="Polar residues" evidence="2">
    <location>
        <begin position="161"/>
        <end position="180"/>
    </location>
</feature>
<feature type="region of interest" description="Disordered" evidence="2">
    <location>
        <begin position="232"/>
        <end position="252"/>
    </location>
</feature>
<feature type="region of interest" description="Disordered" evidence="2">
    <location>
        <begin position="542"/>
        <end position="616"/>
    </location>
</feature>
<feature type="region of interest" description="Disordered" evidence="2">
    <location>
        <begin position="1"/>
        <end position="215"/>
    </location>
</feature>
<keyword evidence="1" id="KW-0175">Coiled coil</keyword>
<dbReference type="AlphaFoldDB" id="A0A813LQL7"/>
<evidence type="ECO:0000313" key="3">
    <source>
        <dbReference type="EMBL" id="CAE8729864.1"/>
    </source>
</evidence>
<feature type="coiled-coil region" evidence="1">
    <location>
        <begin position="652"/>
        <end position="684"/>
    </location>
</feature>